<feature type="transmembrane region" description="Helical" evidence="2">
    <location>
        <begin position="153"/>
        <end position="171"/>
    </location>
</feature>
<feature type="transmembrane region" description="Helical" evidence="2">
    <location>
        <begin position="123"/>
        <end position="141"/>
    </location>
</feature>
<feature type="coiled-coil region" evidence="1">
    <location>
        <begin position="95"/>
        <end position="122"/>
    </location>
</feature>
<evidence type="ECO:0000256" key="1">
    <source>
        <dbReference type="SAM" id="Coils"/>
    </source>
</evidence>
<evidence type="ECO:0000256" key="2">
    <source>
        <dbReference type="SAM" id="Phobius"/>
    </source>
</evidence>
<evidence type="ECO:0000313" key="3">
    <source>
        <dbReference type="EMBL" id="CAK9263871.1"/>
    </source>
</evidence>
<keyword evidence="4" id="KW-1185">Reference proteome</keyword>
<keyword evidence="2" id="KW-1133">Transmembrane helix</keyword>
<accession>A0ABP0WAL5</accession>
<gene>
    <name evidence="3" type="ORF">CSSPJE1EN1_LOCUS9349</name>
</gene>
<dbReference type="EMBL" id="OZ020111">
    <property type="protein sequence ID" value="CAK9263871.1"/>
    <property type="molecule type" value="Genomic_DNA"/>
</dbReference>
<feature type="transmembrane region" description="Helical" evidence="2">
    <location>
        <begin position="232"/>
        <end position="256"/>
    </location>
</feature>
<proteinExistence type="predicted"/>
<protein>
    <recommendedName>
        <fullName evidence="5">Transmembrane protein</fullName>
    </recommendedName>
</protein>
<keyword evidence="2" id="KW-0812">Transmembrane</keyword>
<reference evidence="3" key="1">
    <citation type="submission" date="2024-02" db="EMBL/GenBank/DDBJ databases">
        <authorList>
            <consortium name="ELIXIR-Norway"/>
            <consortium name="Elixir Norway"/>
        </authorList>
    </citation>
    <scope>NUCLEOTIDE SEQUENCE</scope>
</reference>
<organism evidence="3 4">
    <name type="scientific">Sphagnum jensenii</name>
    <dbReference type="NCBI Taxonomy" id="128206"/>
    <lineage>
        <taxon>Eukaryota</taxon>
        <taxon>Viridiplantae</taxon>
        <taxon>Streptophyta</taxon>
        <taxon>Embryophyta</taxon>
        <taxon>Bryophyta</taxon>
        <taxon>Sphagnophytina</taxon>
        <taxon>Sphagnopsida</taxon>
        <taxon>Sphagnales</taxon>
        <taxon>Sphagnaceae</taxon>
        <taxon>Sphagnum</taxon>
    </lineage>
</organism>
<name>A0ABP0WAL5_9BRYO</name>
<dbReference type="Proteomes" id="UP001497444">
    <property type="component" value="Chromosome 16"/>
</dbReference>
<sequence length="259" mass="28948">MARADSCVIDIELTTSSSSGSSLQQPHAVTFAHNGQKFVSSSNILSPQAQNSVGGQAPEGNDLPPCKTLREMECFTLLAVEEATTRRGRALKKGLETWRNEVRVLQKRIDRKEQQSSQIKNEVYQLMGFFIVFQGVLYTAVAQAQVLDCRNWSTVFVLSVLASAAAIAGVTQKLLQLEDIQRTIKKEEEYPRVLKKWIEKVRAKGLEFFDSIDSSQVPTVITPDAPNHFFTVYSVMVLLTLSLFAVTFGISFYFILCKK</sequence>
<evidence type="ECO:0008006" key="5">
    <source>
        <dbReference type="Google" id="ProtNLM"/>
    </source>
</evidence>
<keyword evidence="2" id="KW-0472">Membrane</keyword>
<evidence type="ECO:0000313" key="4">
    <source>
        <dbReference type="Proteomes" id="UP001497444"/>
    </source>
</evidence>
<dbReference type="PANTHER" id="PTHR33287:SF11">
    <property type="entry name" value="OS03G0778400 PROTEIN"/>
    <property type="match status" value="1"/>
</dbReference>
<dbReference type="PANTHER" id="PTHR33287">
    <property type="entry name" value="OS03G0453550 PROTEIN"/>
    <property type="match status" value="1"/>
</dbReference>
<keyword evidence="1" id="KW-0175">Coiled coil</keyword>